<dbReference type="AlphaFoldDB" id="A0A543CWT6"/>
<dbReference type="GO" id="GO:0003700">
    <property type="term" value="F:DNA-binding transcription factor activity"/>
    <property type="evidence" value="ECO:0007669"/>
    <property type="project" value="InterPro"/>
</dbReference>
<evidence type="ECO:0000256" key="2">
    <source>
        <dbReference type="ARBA" id="ARBA00023015"/>
    </source>
</evidence>
<evidence type="ECO:0000256" key="1">
    <source>
        <dbReference type="ARBA" id="ARBA00009437"/>
    </source>
</evidence>
<dbReference type="PANTHER" id="PTHR30346:SF29">
    <property type="entry name" value="LYSR SUBSTRATE-BINDING"/>
    <property type="match status" value="1"/>
</dbReference>
<comment type="caution">
    <text evidence="6">The sequence shown here is derived from an EMBL/GenBank/DDBJ whole genome shotgun (WGS) entry which is preliminary data.</text>
</comment>
<dbReference type="PANTHER" id="PTHR30346">
    <property type="entry name" value="TRANSCRIPTIONAL DUAL REGULATOR HCAR-RELATED"/>
    <property type="match status" value="1"/>
</dbReference>
<dbReference type="GO" id="GO:0032993">
    <property type="term" value="C:protein-DNA complex"/>
    <property type="evidence" value="ECO:0007669"/>
    <property type="project" value="TreeGrafter"/>
</dbReference>
<dbReference type="InterPro" id="IPR036390">
    <property type="entry name" value="WH_DNA-bd_sf"/>
</dbReference>
<keyword evidence="4" id="KW-0804">Transcription</keyword>
<organism evidence="6 7">
    <name type="scientific">Actinoallomurus bryophytorum</name>
    <dbReference type="NCBI Taxonomy" id="1490222"/>
    <lineage>
        <taxon>Bacteria</taxon>
        <taxon>Bacillati</taxon>
        <taxon>Actinomycetota</taxon>
        <taxon>Actinomycetes</taxon>
        <taxon>Streptosporangiales</taxon>
        <taxon>Thermomonosporaceae</taxon>
        <taxon>Actinoallomurus</taxon>
    </lineage>
</organism>
<accession>A0A543CWT6</accession>
<dbReference type="Pfam" id="PF03466">
    <property type="entry name" value="LysR_substrate"/>
    <property type="match status" value="1"/>
</dbReference>
<dbReference type="InterPro" id="IPR000847">
    <property type="entry name" value="LysR_HTH_N"/>
</dbReference>
<dbReference type="Pfam" id="PF00126">
    <property type="entry name" value="HTH_1"/>
    <property type="match status" value="1"/>
</dbReference>
<keyword evidence="2" id="KW-0805">Transcription regulation</keyword>
<sequence>MLDVRRLSLLREFANRGTVSATAEALHLTGPAVSQQLAVLEREAGVPLLERTGRTLSLTAAGHVLVAHAEVLMGNVAQAESDLAALRGGTLGTVRIGAFPSAARAVVSRLWSATPADGVRQAPSLRLVEQEPELSIAALMRNDVDLAVVHAYTLLPRDLPACDATHLLDDQVVLALHPADAARRGLETGRPARLTEFAESDWLVPGPETSCHEMIQRACGAAGFVVHPIAHATDFSVLTALVEAGAGVALIPRLALPEGPLEISLHPLTRPVTRTVSALTRAGESRRPELRHTLDALQEAAANYLTRAREAGP</sequence>
<evidence type="ECO:0000313" key="7">
    <source>
        <dbReference type="Proteomes" id="UP000316096"/>
    </source>
</evidence>
<reference evidence="6 7" key="1">
    <citation type="submission" date="2019-06" db="EMBL/GenBank/DDBJ databases">
        <title>Sequencing the genomes of 1000 actinobacteria strains.</title>
        <authorList>
            <person name="Klenk H.-P."/>
        </authorList>
    </citation>
    <scope>NUCLEOTIDE SEQUENCE [LARGE SCALE GENOMIC DNA]</scope>
    <source>
        <strain evidence="6 7">DSM 102200</strain>
    </source>
</reference>
<dbReference type="InterPro" id="IPR036388">
    <property type="entry name" value="WH-like_DNA-bd_sf"/>
</dbReference>
<keyword evidence="3 6" id="KW-0238">DNA-binding</keyword>
<dbReference type="SUPFAM" id="SSF53850">
    <property type="entry name" value="Periplasmic binding protein-like II"/>
    <property type="match status" value="1"/>
</dbReference>
<keyword evidence="7" id="KW-1185">Reference proteome</keyword>
<dbReference type="Proteomes" id="UP000316096">
    <property type="component" value="Unassembled WGS sequence"/>
</dbReference>
<dbReference type="Gene3D" id="1.10.10.10">
    <property type="entry name" value="Winged helix-like DNA-binding domain superfamily/Winged helix DNA-binding domain"/>
    <property type="match status" value="1"/>
</dbReference>
<gene>
    <name evidence="6" type="ORF">FB559_7337</name>
</gene>
<dbReference type="InterPro" id="IPR005119">
    <property type="entry name" value="LysR_subst-bd"/>
</dbReference>
<comment type="similarity">
    <text evidence="1">Belongs to the LysR transcriptional regulatory family.</text>
</comment>
<name>A0A543CWT6_9ACTN</name>
<dbReference type="SUPFAM" id="SSF46785">
    <property type="entry name" value="Winged helix' DNA-binding domain"/>
    <property type="match status" value="1"/>
</dbReference>
<dbReference type="RefSeq" id="WP_141961393.1">
    <property type="nucleotide sequence ID" value="NZ_VFOZ01000001.1"/>
</dbReference>
<proteinExistence type="inferred from homology"/>
<evidence type="ECO:0000256" key="4">
    <source>
        <dbReference type="ARBA" id="ARBA00023163"/>
    </source>
</evidence>
<dbReference type="OrthoDB" id="3636008at2"/>
<evidence type="ECO:0000259" key="5">
    <source>
        <dbReference type="PROSITE" id="PS50931"/>
    </source>
</evidence>
<evidence type="ECO:0000313" key="6">
    <source>
        <dbReference type="EMBL" id="TQM01574.1"/>
    </source>
</evidence>
<dbReference type="Gene3D" id="3.40.190.10">
    <property type="entry name" value="Periplasmic binding protein-like II"/>
    <property type="match status" value="2"/>
</dbReference>
<dbReference type="GO" id="GO:0003677">
    <property type="term" value="F:DNA binding"/>
    <property type="evidence" value="ECO:0007669"/>
    <property type="project" value="UniProtKB-KW"/>
</dbReference>
<evidence type="ECO:0000256" key="3">
    <source>
        <dbReference type="ARBA" id="ARBA00023125"/>
    </source>
</evidence>
<protein>
    <submittedName>
        <fullName evidence="6">DNA-binding transcriptional LysR family regulator</fullName>
    </submittedName>
</protein>
<dbReference type="EMBL" id="VFOZ01000001">
    <property type="protein sequence ID" value="TQM01574.1"/>
    <property type="molecule type" value="Genomic_DNA"/>
</dbReference>
<dbReference type="PROSITE" id="PS50931">
    <property type="entry name" value="HTH_LYSR"/>
    <property type="match status" value="1"/>
</dbReference>
<feature type="domain" description="HTH lysR-type" evidence="5">
    <location>
        <begin position="2"/>
        <end position="59"/>
    </location>
</feature>